<dbReference type="PANTHER" id="PTHR47718">
    <property type="entry name" value="OS01G0519700 PROTEIN"/>
    <property type="match status" value="1"/>
</dbReference>
<dbReference type="InterPro" id="IPR004330">
    <property type="entry name" value="FAR1_DNA_bnd_dom"/>
</dbReference>
<dbReference type="Proteomes" id="UP000235220">
    <property type="component" value="Chromosome 13"/>
</dbReference>
<proteinExistence type="predicted"/>
<dbReference type="InterPro" id="IPR007527">
    <property type="entry name" value="Znf_SWIM"/>
</dbReference>
<dbReference type="PROSITE" id="PS50966">
    <property type="entry name" value="ZF_SWIM"/>
    <property type="match status" value="1"/>
</dbReference>
<dbReference type="Gramene" id="Jr13_22370_p1">
    <property type="protein sequence ID" value="cds.Jr13_22370_p1"/>
    <property type="gene ID" value="Jr13_22370"/>
</dbReference>
<evidence type="ECO:0000256" key="2">
    <source>
        <dbReference type="ARBA" id="ARBA00022771"/>
    </source>
</evidence>
<evidence type="ECO:0000313" key="5">
    <source>
        <dbReference type="RefSeq" id="XP_018837834.1"/>
    </source>
</evidence>
<dbReference type="GO" id="GO:0008270">
    <property type="term" value="F:zinc ion binding"/>
    <property type="evidence" value="ECO:0007669"/>
    <property type="project" value="UniProtKB-KW"/>
</dbReference>
<dbReference type="PANTHER" id="PTHR47718:SF13">
    <property type="entry name" value="OS09G0290500 PROTEIN"/>
    <property type="match status" value="1"/>
</dbReference>
<dbReference type="RefSeq" id="XP_018837834.1">
    <property type="nucleotide sequence ID" value="XM_018982289.1"/>
</dbReference>
<dbReference type="Pfam" id="PF03101">
    <property type="entry name" value="FAR1"/>
    <property type="match status" value="1"/>
</dbReference>
<keyword evidence="3" id="KW-0862">Zinc</keyword>
<evidence type="ECO:0000256" key="1">
    <source>
        <dbReference type="ARBA" id="ARBA00022723"/>
    </source>
</evidence>
<accession>A0A2I4G1Q3</accession>
<name>A0A2I4G1Q3_JUGRE</name>
<keyword evidence="1" id="KW-0479">Metal-binding</keyword>
<keyword evidence="2" id="KW-0863">Zinc-finger</keyword>
<sequence length="404" mass="46111">MTRRIKKGEDGNIRYATLGCAHGGNARNRTLNVSRPRPTGKIECKAKINALKVDKKFRLTTINNIHNHDLSPTKSRFFRCNREVSDSVKRVLNTNDLVDIRMNKSFGSLVVGAGGFENLPFLENDCRNYINKERHLRLGKGGAEALREKVQQQITGIIDMDPKLLKNDGAVKTYRIDDEVCVEEFTKPVIHYVDFSEEDTIAKSSCGLFQMMGILCRHILAVFKCNEVKFVPNRYILERWRKDIRRRYMLIHSSFDAGDQRVDANRYSSLLNIYYKMITLAASSKKHTKDATYKLFAMIDLYGDNQDPLSMTVTDSNVGCMANDTIICGSSKKVFSPLAVKGKGRPPLLRRASGMEKCMRNVKTKTKRAPMKGKRKHVDFFLLYMFIYNLVTAGIDKCVLFYVI</sequence>
<evidence type="ECO:0000313" key="4">
    <source>
        <dbReference type="Proteomes" id="UP000235220"/>
    </source>
</evidence>
<dbReference type="InterPro" id="IPR006564">
    <property type="entry name" value="Znf_PMZ"/>
</dbReference>
<keyword evidence="4" id="KW-1185">Reference proteome</keyword>
<dbReference type="SMART" id="SM00575">
    <property type="entry name" value="ZnF_PMZ"/>
    <property type="match status" value="1"/>
</dbReference>
<dbReference type="KEGG" id="jre:109003939"/>
<gene>
    <name evidence="5" type="primary">LOC109003939</name>
</gene>
<dbReference type="GeneID" id="109003939"/>
<protein>
    <submittedName>
        <fullName evidence="5">Uncharacterized protein LOC109003939</fullName>
    </submittedName>
</protein>
<dbReference type="Pfam" id="PF04434">
    <property type="entry name" value="SWIM"/>
    <property type="match status" value="1"/>
</dbReference>
<evidence type="ECO:0000256" key="3">
    <source>
        <dbReference type="ARBA" id="ARBA00022833"/>
    </source>
</evidence>
<reference evidence="5" key="1">
    <citation type="submission" date="2025-08" db="UniProtKB">
        <authorList>
            <consortium name="RefSeq"/>
        </authorList>
    </citation>
    <scope>IDENTIFICATION</scope>
    <source>
        <tissue evidence="5">Leaves</tissue>
    </source>
</reference>
<organism evidence="4 5">
    <name type="scientific">Juglans regia</name>
    <name type="common">English walnut</name>
    <dbReference type="NCBI Taxonomy" id="51240"/>
    <lineage>
        <taxon>Eukaryota</taxon>
        <taxon>Viridiplantae</taxon>
        <taxon>Streptophyta</taxon>
        <taxon>Embryophyta</taxon>
        <taxon>Tracheophyta</taxon>
        <taxon>Spermatophyta</taxon>
        <taxon>Magnoliopsida</taxon>
        <taxon>eudicotyledons</taxon>
        <taxon>Gunneridae</taxon>
        <taxon>Pentapetalae</taxon>
        <taxon>rosids</taxon>
        <taxon>fabids</taxon>
        <taxon>Fagales</taxon>
        <taxon>Juglandaceae</taxon>
        <taxon>Juglans</taxon>
    </lineage>
</organism>
<dbReference type="AlphaFoldDB" id="A0A2I4G1Q3"/>